<evidence type="ECO:0000256" key="24">
    <source>
        <dbReference type="SAM" id="Phobius"/>
    </source>
</evidence>
<dbReference type="InterPro" id="IPR036097">
    <property type="entry name" value="HisK_dim/P_sf"/>
</dbReference>
<evidence type="ECO:0000256" key="12">
    <source>
        <dbReference type="ARBA" id="ARBA00022801"/>
    </source>
</evidence>
<dbReference type="PRINTS" id="PR00344">
    <property type="entry name" value="BCTRLSENSOR"/>
</dbReference>
<organism evidence="27 28">
    <name type="scientific">Nocardioides aurantiacus</name>
    <dbReference type="NCBI Taxonomy" id="86796"/>
    <lineage>
        <taxon>Bacteria</taxon>
        <taxon>Bacillati</taxon>
        <taxon>Actinomycetota</taxon>
        <taxon>Actinomycetes</taxon>
        <taxon>Propionibacteriales</taxon>
        <taxon>Nocardioidaceae</taxon>
        <taxon>Nocardioides</taxon>
    </lineage>
</organism>
<keyword evidence="18" id="KW-0346">Stress response</keyword>
<dbReference type="PROSITE" id="PS50885">
    <property type="entry name" value="HAMP"/>
    <property type="match status" value="1"/>
</dbReference>
<dbReference type="Gene3D" id="1.10.287.130">
    <property type="match status" value="1"/>
</dbReference>
<evidence type="ECO:0000256" key="22">
    <source>
        <dbReference type="ARBA" id="ARBA00041776"/>
    </source>
</evidence>
<evidence type="ECO:0000256" key="10">
    <source>
        <dbReference type="ARBA" id="ARBA00022741"/>
    </source>
</evidence>
<evidence type="ECO:0000259" key="26">
    <source>
        <dbReference type="PROSITE" id="PS50885"/>
    </source>
</evidence>
<proteinExistence type="predicted"/>
<keyword evidence="9 24" id="KW-0812">Transmembrane</keyword>
<evidence type="ECO:0000256" key="1">
    <source>
        <dbReference type="ARBA" id="ARBA00000085"/>
    </source>
</evidence>
<evidence type="ECO:0000256" key="13">
    <source>
        <dbReference type="ARBA" id="ARBA00022840"/>
    </source>
</evidence>
<evidence type="ECO:0000256" key="9">
    <source>
        <dbReference type="ARBA" id="ARBA00022692"/>
    </source>
</evidence>
<evidence type="ECO:0000256" key="21">
    <source>
        <dbReference type="ARBA" id="ARBA00040454"/>
    </source>
</evidence>
<dbReference type="Gene3D" id="3.30.565.10">
    <property type="entry name" value="Histidine kinase-like ATPase, C-terminal domain"/>
    <property type="match status" value="1"/>
</dbReference>
<keyword evidence="11 27" id="KW-0418">Kinase</keyword>
<dbReference type="InterPro" id="IPR003661">
    <property type="entry name" value="HisK_dim/P_dom"/>
</dbReference>
<feature type="compositionally biased region" description="Low complexity" evidence="23">
    <location>
        <begin position="377"/>
        <end position="387"/>
    </location>
</feature>
<evidence type="ECO:0000256" key="16">
    <source>
        <dbReference type="ARBA" id="ARBA00022989"/>
    </source>
</evidence>
<evidence type="ECO:0000313" key="28">
    <source>
        <dbReference type="Proteomes" id="UP000281738"/>
    </source>
</evidence>
<feature type="transmembrane region" description="Helical" evidence="24">
    <location>
        <begin position="633"/>
        <end position="659"/>
    </location>
</feature>
<feature type="compositionally biased region" description="Gly residues" evidence="23">
    <location>
        <begin position="391"/>
        <end position="400"/>
    </location>
</feature>
<feature type="transmembrane region" description="Helical" evidence="24">
    <location>
        <begin position="490"/>
        <end position="507"/>
    </location>
</feature>
<evidence type="ECO:0000259" key="25">
    <source>
        <dbReference type="PROSITE" id="PS50109"/>
    </source>
</evidence>
<dbReference type="SUPFAM" id="SSF55874">
    <property type="entry name" value="ATPase domain of HSP90 chaperone/DNA topoisomerase II/histidine kinase"/>
    <property type="match status" value="1"/>
</dbReference>
<dbReference type="Gene3D" id="6.10.340.10">
    <property type="match status" value="1"/>
</dbReference>
<dbReference type="EMBL" id="RKHO01000001">
    <property type="protein sequence ID" value="ROR91211.1"/>
    <property type="molecule type" value="Genomic_DNA"/>
</dbReference>
<feature type="compositionally biased region" description="Pro residues" evidence="23">
    <location>
        <begin position="358"/>
        <end position="376"/>
    </location>
</feature>
<feature type="domain" description="HAMP" evidence="26">
    <location>
        <begin position="55"/>
        <end position="107"/>
    </location>
</feature>
<keyword evidence="19" id="KW-0843">Virulence</keyword>
<evidence type="ECO:0000256" key="4">
    <source>
        <dbReference type="ARBA" id="ARBA00004651"/>
    </source>
</evidence>
<evidence type="ECO:0000256" key="18">
    <source>
        <dbReference type="ARBA" id="ARBA00023016"/>
    </source>
</evidence>
<keyword evidence="7" id="KW-0597">Phosphoprotein</keyword>
<feature type="transmembrane region" description="Helical" evidence="24">
    <location>
        <begin position="550"/>
        <end position="571"/>
    </location>
</feature>
<name>A0A3N2CUL6_9ACTN</name>
<keyword evidence="28" id="KW-1185">Reference proteome</keyword>
<evidence type="ECO:0000256" key="15">
    <source>
        <dbReference type="ARBA" id="ARBA00022912"/>
    </source>
</evidence>
<evidence type="ECO:0000256" key="19">
    <source>
        <dbReference type="ARBA" id="ARBA00023026"/>
    </source>
</evidence>
<dbReference type="CDD" id="cd00082">
    <property type="entry name" value="HisKA"/>
    <property type="match status" value="1"/>
</dbReference>
<dbReference type="CDD" id="cd06225">
    <property type="entry name" value="HAMP"/>
    <property type="match status" value="1"/>
</dbReference>
<dbReference type="InterPro" id="IPR003660">
    <property type="entry name" value="HAMP_dom"/>
</dbReference>
<reference evidence="27 28" key="1">
    <citation type="submission" date="2018-11" db="EMBL/GenBank/DDBJ databases">
        <title>Sequencing the genomes of 1000 actinobacteria strains.</title>
        <authorList>
            <person name="Klenk H.-P."/>
        </authorList>
    </citation>
    <scope>NUCLEOTIDE SEQUENCE [LARGE SCALE GENOMIC DNA]</scope>
    <source>
        <strain evidence="27 28">DSM 12652</strain>
    </source>
</reference>
<evidence type="ECO:0000256" key="6">
    <source>
        <dbReference type="ARBA" id="ARBA00022475"/>
    </source>
</evidence>
<dbReference type="SMART" id="SM00388">
    <property type="entry name" value="HisKA"/>
    <property type="match status" value="1"/>
</dbReference>
<comment type="cofactor">
    <cofactor evidence="2">
        <name>Mn(2+)</name>
        <dbReference type="ChEBI" id="CHEBI:29035"/>
    </cofactor>
</comment>
<dbReference type="RefSeq" id="WP_123390625.1">
    <property type="nucleotide sequence ID" value="NZ_RKHO01000001.1"/>
</dbReference>
<dbReference type="InterPro" id="IPR004358">
    <property type="entry name" value="Sig_transdc_His_kin-like_C"/>
</dbReference>
<evidence type="ECO:0000256" key="5">
    <source>
        <dbReference type="ARBA" id="ARBA00012438"/>
    </source>
</evidence>
<dbReference type="PANTHER" id="PTHR44936:SF9">
    <property type="entry name" value="SENSOR PROTEIN CREC"/>
    <property type="match status" value="1"/>
</dbReference>
<keyword evidence="20" id="KW-0464">Manganese</keyword>
<dbReference type="SMART" id="SM00304">
    <property type="entry name" value="HAMP"/>
    <property type="match status" value="1"/>
</dbReference>
<keyword evidence="17" id="KW-0902">Two-component regulatory system</keyword>
<dbReference type="InterPro" id="IPR025291">
    <property type="entry name" value="DUF4153"/>
</dbReference>
<dbReference type="GO" id="GO:0005524">
    <property type="term" value="F:ATP binding"/>
    <property type="evidence" value="ECO:0007669"/>
    <property type="project" value="UniProtKB-KW"/>
</dbReference>
<feature type="region of interest" description="Disordered" evidence="23">
    <location>
        <begin position="312"/>
        <end position="400"/>
    </location>
</feature>
<keyword evidence="12" id="KW-0378">Hydrolase</keyword>
<dbReference type="InterPro" id="IPR003594">
    <property type="entry name" value="HATPase_dom"/>
</dbReference>
<evidence type="ECO:0000256" key="3">
    <source>
        <dbReference type="ARBA" id="ARBA00001946"/>
    </source>
</evidence>
<feature type="transmembrane region" description="Helical" evidence="24">
    <location>
        <begin position="746"/>
        <end position="768"/>
    </location>
</feature>
<keyword evidence="6" id="KW-1003">Cell membrane</keyword>
<accession>A0A3N2CUL6</accession>
<dbReference type="GO" id="GO:0004721">
    <property type="term" value="F:phosphoprotein phosphatase activity"/>
    <property type="evidence" value="ECO:0007669"/>
    <property type="project" value="UniProtKB-KW"/>
</dbReference>
<dbReference type="AlphaFoldDB" id="A0A3N2CUL6"/>
<gene>
    <name evidence="27" type="ORF">EDD33_2077</name>
</gene>
<feature type="transmembrane region" description="Helical" evidence="24">
    <location>
        <begin position="591"/>
        <end position="613"/>
    </location>
</feature>
<dbReference type="EC" id="2.7.13.3" evidence="5"/>
<dbReference type="Pfam" id="PF02518">
    <property type="entry name" value="HATPase_c"/>
    <property type="match status" value="1"/>
</dbReference>
<evidence type="ECO:0000256" key="23">
    <source>
        <dbReference type="SAM" id="MobiDB-lite"/>
    </source>
</evidence>
<dbReference type="Pfam" id="PF00672">
    <property type="entry name" value="HAMP"/>
    <property type="match status" value="1"/>
</dbReference>
<comment type="subcellular location">
    <subcellularLocation>
        <location evidence="4">Cell membrane</location>
        <topology evidence="4">Multi-pass membrane protein</topology>
    </subcellularLocation>
</comment>
<feature type="domain" description="Histidine kinase" evidence="25">
    <location>
        <begin position="115"/>
        <end position="343"/>
    </location>
</feature>
<keyword evidence="8" id="KW-0808">Transferase</keyword>
<feature type="transmembrane region" description="Helical" evidence="24">
    <location>
        <begin position="423"/>
        <end position="456"/>
    </location>
</feature>
<dbReference type="InterPro" id="IPR050980">
    <property type="entry name" value="2C_sensor_his_kinase"/>
</dbReference>
<keyword evidence="10" id="KW-0547">Nucleotide-binding</keyword>
<evidence type="ECO:0000256" key="11">
    <source>
        <dbReference type="ARBA" id="ARBA00022777"/>
    </source>
</evidence>
<comment type="caution">
    <text evidence="27">The sequence shown here is derived from an EMBL/GenBank/DDBJ whole genome shotgun (WGS) entry which is preliminary data.</text>
</comment>
<dbReference type="Pfam" id="PF00512">
    <property type="entry name" value="HisKA"/>
    <property type="match status" value="1"/>
</dbReference>
<dbReference type="PANTHER" id="PTHR44936">
    <property type="entry name" value="SENSOR PROTEIN CREC"/>
    <property type="match status" value="1"/>
</dbReference>
<keyword evidence="24" id="KW-0472">Membrane</keyword>
<evidence type="ECO:0000256" key="14">
    <source>
        <dbReference type="ARBA" id="ARBA00022842"/>
    </source>
</evidence>
<comment type="catalytic activity">
    <reaction evidence="1">
        <text>ATP + protein L-histidine = ADP + protein N-phospho-L-histidine.</text>
        <dbReference type="EC" id="2.7.13.3"/>
    </reaction>
</comment>
<evidence type="ECO:0000256" key="2">
    <source>
        <dbReference type="ARBA" id="ARBA00001936"/>
    </source>
</evidence>
<protein>
    <recommendedName>
        <fullName evidence="21">Signal transduction histidine-protein kinase/phosphatase MprB</fullName>
        <ecNumber evidence="5">2.7.13.3</ecNumber>
    </recommendedName>
    <alternativeName>
        <fullName evidence="22">Mycobacterial persistence regulator B</fullName>
    </alternativeName>
</protein>
<dbReference type="PROSITE" id="PS50109">
    <property type="entry name" value="HIS_KIN"/>
    <property type="match status" value="1"/>
</dbReference>
<feature type="transmembrane region" description="Helical" evidence="24">
    <location>
        <begin position="468"/>
        <end position="485"/>
    </location>
</feature>
<dbReference type="InterPro" id="IPR005467">
    <property type="entry name" value="His_kinase_dom"/>
</dbReference>
<dbReference type="GO" id="GO:0000155">
    <property type="term" value="F:phosphorelay sensor kinase activity"/>
    <property type="evidence" value="ECO:0007669"/>
    <property type="project" value="InterPro"/>
</dbReference>
<dbReference type="OrthoDB" id="9757990at2"/>
<keyword evidence="13" id="KW-0067">ATP-binding</keyword>
<dbReference type="SMART" id="SM00387">
    <property type="entry name" value="HATPase_c"/>
    <property type="match status" value="1"/>
</dbReference>
<feature type="transmembrane region" description="Helical" evidence="24">
    <location>
        <begin position="513"/>
        <end position="529"/>
    </location>
</feature>
<keyword evidence="16 24" id="KW-1133">Transmembrane helix</keyword>
<evidence type="ECO:0000256" key="20">
    <source>
        <dbReference type="ARBA" id="ARBA00023211"/>
    </source>
</evidence>
<feature type="transmembrane region" description="Helical" evidence="24">
    <location>
        <begin position="36"/>
        <end position="55"/>
    </location>
</feature>
<evidence type="ECO:0000256" key="7">
    <source>
        <dbReference type="ARBA" id="ARBA00022553"/>
    </source>
</evidence>
<dbReference type="Proteomes" id="UP000281738">
    <property type="component" value="Unassembled WGS sequence"/>
</dbReference>
<dbReference type="CDD" id="cd00075">
    <property type="entry name" value="HATPase"/>
    <property type="match status" value="1"/>
</dbReference>
<evidence type="ECO:0000256" key="17">
    <source>
        <dbReference type="ARBA" id="ARBA00023012"/>
    </source>
</evidence>
<keyword evidence="14" id="KW-0460">Magnesium</keyword>
<evidence type="ECO:0000256" key="8">
    <source>
        <dbReference type="ARBA" id="ARBA00022679"/>
    </source>
</evidence>
<feature type="transmembrane region" description="Helical" evidence="24">
    <location>
        <begin position="710"/>
        <end position="731"/>
    </location>
</feature>
<feature type="transmembrane region" description="Helical" evidence="24">
    <location>
        <begin position="679"/>
        <end position="698"/>
    </location>
</feature>
<dbReference type="SUPFAM" id="SSF158472">
    <property type="entry name" value="HAMP domain-like"/>
    <property type="match status" value="1"/>
</dbReference>
<sequence length="891" mass="91809">MSRGGSIKLKLGLVVVGSVLVAAVLATLGAGSVPAWLSIPVTVALALGVSQLLAAGMTSPLRAMTEAAGRMAAGDYTARVGSTATDEVGRLARAFDAMAGDLATLDRQRRDLVASVSHELRTPLTALVAVLENLADGVVDPDPRTVRGALRQAERLSDLVTDLLDLSRVDAGVAPLRRETLAWRPLLDEAVAGAGTASLAASRGVRFDVVVEPPDLTAHVDPRRLHQLLTNLLDNAARHSPAGGAVRVHATARPGGVRLEVSDRGPGIAAQDRDRVFERFGTVAGDATGGTGLGLAIARWVTDLHGGRIAVVDPEPGGSVGSGPSGPPDPVGARFRVDLPTDLPAPRRPVERTSVMPAPTPSAPVPHPPAPRPPGPVAGAPVVGAPAPAVPGGGPGGGSGGSVADEVFGELWRDRGVPGRSGVLLAGLGVGLLAAVSMPLAAVGIGATLVLLASGLLVLRVAPPGRDAFRWGCALLCVGFALVLVVRDALWVGTLGLLVAVVLVTAACVDARSVRGLLLGVVAWPLAGLRGLPWLGRCVRTLSGAGQGLALARTAVLSLAGVLVFGLLFASADAVFSSWFDALVPDLGGNLVLRIFTGVAVAGIVLAAAYLGLNPPRVEPVGPAHRRPVARRWEWLAPVLLVDAVFLAFLAAQAAAVLGGHDFVQRTTGLTYAEYVHQGFAQLTVATALTLVVVALAARKAPLLDRADRTWLRASTGALCVLTLVVVASALQRMSLYTDAYGLTRLRLVVVVFEVWLGLVVLGVLVAGLRLRGAWLPRAAVLTGAALLLGLAVANPDAVVARTNLDRYDATGKVDDRYLLGLSDDAVPVLLDRRPELLRCDADAGARWEDDAADVSVWSAWNLGRARADLARLDLDSRAVGACPVGSTSIP</sequence>
<dbReference type="GO" id="GO:0005886">
    <property type="term" value="C:plasma membrane"/>
    <property type="evidence" value="ECO:0007669"/>
    <property type="project" value="UniProtKB-SubCell"/>
</dbReference>
<comment type="cofactor">
    <cofactor evidence="3">
        <name>Mg(2+)</name>
        <dbReference type="ChEBI" id="CHEBI:18420"/>
    </cofactor>
</comment>
<feature type="transmembrane region" description="Helical" evidence="24">
    <location>
        <begin position="12"/>
        <end position="30"/>
    </location>
</feature>
<evidence type="ECO:0000313" key="27">
    <source>
        <dbReference type="EMBL" id="ROR91211.1"/>
    </source>
</evidence>
<dbReference type="InterPro" id="IPR036890">
    <property type="entry name" value="HATPase_C_sf"/>
</dbReference>
<dbReference type="FunFam" id="1.10.287.130:FF:000001">
    <property type="entry name" value="Two-component sensor histidine kinase"/>
    <property type="match status" value="1"/>
</dbReference>
<dbReference type="SUPFAM" id="SSF47384">
    <property type="entry name" value="Homodimeric domain of signal transducing histidine kinase"/>
    <property type="match status" value="1"/>
</dbReference>
<dbReference type="Pfam" id="PF13687">
    <property type="entry name" value="DUF4153"/>
    <property type="match status" value="1"/>
</dbReference>
<keyword evidence="15" id="KW-0904">Protein phosphatase</keyword>